<dbReference type="CDD" id="cd00018">
    <property type="entry name" value="AP2"/>
    <property type="match status" value="1"/>
</dbReference>
<keyword evidence="2" id="KW-0805">Transcription regulation</keyword>
<dbReference type="InterPro" id="IPR016177">
    <property type="entry name" value="DNA-bd_dom_sf"/>
</dbReference>
<dbReference type="InterPro" id="IPR044808">
    <property type="entry name" value="ERF_plant"/>
</dbReference>
<dbReference type="FunFam" id="3.30.730.10:FF:000001">
    <property type="entry name" value="Ethylene-responsive transcription factor 2"/>
    <property type="match status" value="1"/>
</dbReference>
<sequence length="205" mass="23185">MENSSRSSQLKALVNREEEHNVMVSTLKHVITGHIIAIDEHQAATLSFSSNGKGMEENEQVSCTMAMLTLPDAVTCQVCEINGCLGCNLFPPSEEYCTTPTPGTSNENEVIMKNEKKKKKKKKKNKYRGIRQRQCGRWAAEIRDPRRAVRVWLGTFDTDEAAARAYDRAAIEFRGLKAKLNFPLSDYIAKNYSEPEQRSKFKPPN</sequence>
<feature type="domain" description="AP2/ERF" evidence="7">
    <location>
        <begin position="126"/>
        <end position="183"/>
    </location>
</feature>
<accession>V4RWD3</accession>
<dbReference type="Gramene" id="ESR39128">
    <property type="protein sequence ID" value="ESR39128"/>
    <property type="gene ID" value="CICLE_v10027548mg"/>
</dbReference>
<dbReference type="OrthoDB" id="49610at2759"/>
<evidence type="ECO:0000313" key="9">
    <source>
        <dbReference type="Proteomes" id="UP000030687"/>
    </source>
</evidence>
<dbReference type="Pfam" id="PF00847">
    <property type="entry name" value="AP2"/>
    <property type="match status" value="1"/>
</dbReference>
<evidence type="ECO:0000259" key="7">
    <source>
        <dbReference type="PROSITE" id="PS51032"/>
    </source>
</evidence>
<dbReference type="InParanoid" id="V4RWD3"/>
<protein>
    <recommendedName>
        <fullName evidence="7">AP2/ERF domain-containing protein</fullName>
    </recommendedName>
</protein>
<dbReference type="SMART" id="SM00380">
    <property type="entry name" value="AP2"/>
    <property type="match status" value="1"/>
</dbReference>
<keyword evidence="9" id="KW-1185">Reference proteome</keyword>
<dbReference type="OMA" id="AHPMEVC"/>
<evidence type="ECO:0000256" key="2">
    <source>
        <dbReference type="ARBA" id="ARBA00023015"/>
    </source>
</evidence>
<dbReference type="GO" id="GO:0009873">
    <property type="term" value="P:ethylene-activated signaling pathway"/>
    <property type="evidence" value="ECO:0007669"/>
    <property type="project" value="InterPro"/>
</dbReference>
<evidence type="ECO:0000256" key="5">
    <source>
        <dbReference type="ARBA" id="ARBA00023242"/>
    </source>
</evidence>
<dbReference type="AlphaFoldDB" id="V4RWD3"/>
<proteinExistence type="inferred from homology"/>
<dbReference type="Gene3D" id="3.30.730.10">
    <property type="entry name" value="AP2/ERF domain"/>
    <property type="match status" value="1"/>
</dbReference>
<dbReference type="PANTHER" id="PTHR31190">
    <property type="entry name" value="DNA-BINDING DOMAIN"/>
    <property type="match status" value="1"/>
</dbReference>
<evidence type="ECO:0000313" key="8">
    <source>
        <dbReference type="EMBL" id="ESR39128.1"/>
    </source>
</evidence>
<name>V4RWD3_CITCL</name>
<evidence type="ECO:0000256" key="6">
    <source>
        <dbReference type="ARBA" id="ARBA00024343"/>
    </source>
</evidence>
<comment type="similarity">
    <text evidence="6">Belongs to the AP2/ERF transcription factor family. ERF subfamily.</text>
</comment>
<dbReference type="InterPro" id="IPR036955">
    <property type="entry name" value="AP2/ERF_dom_sf"/>
</dbReference>
<evidence type="ECO:0000256" key="4">
    <source>
        <dbReference type="ARBA" id="ARBA00023163"/>
    </source>
</evidence>
<dbReference type="EMBL" id="KI536925">
    <property type="protein sequence ID" value="ESR39128.1"/>
    <property type="molecule type" value="Genomic_DNA"/>
</dbReference>
<dbReference type="GO" id="GO:0003677">
    <property type="term" value="F:DNA binding"/>
    <property type="evidence" value="ECO:0007669"/>
    <property type="project" value="UniProtKB-KW"/>
</dbReference>
<gene>
    <name evidence="8" type="ORF">CICLE_v10027548mg</name>
</gene>
<dbReference type="PRINTS" id="PR00367">
    <property type="entry name" value="ETHRSPELEMNT"/>
</dbReference>
<keyword evidence="5" id="KW-0539">Nucleus</keyword>
<dbReference type="eggNOG" id="ENOG502S258">
    <property type="taxonomic scope" value="Eukaryota"/>
</dbReference>
<dbReference type="GO" id="GO:0005634">
    <property type="term" value="C:nucleus"/>
    <property type="evidence" value="ECO:0007669"/>
    <property type="project" value="UniProtKB-SubCell"/>
</dbReference>
<dbReference type="PANTHER" id="PTHR31190:SF401">
    <property type="entry name" value="ETHYLENE-RESPONSIVE TRANSCRIPTION FACTOR ERF114-LIKE"/>
    <property type="match status" value="1"/>
</dbReference>
<reference evidence="8 9" key="1">
    <citation type="submission" date="2013-10" db="EMBL/GenBank/DDBJ databases">
        <authorList>
            <consortium name="International Citrus Genome Consortium"/>
            <person name="Jenkins J."/>
            <person name="Schmutz J."/>
            <person name="Prochnik S."/>
            <person name="Rokhsar D."/>
            <person name="Gmitter F."/>
            <person name="Ollitrault P."/>
            <person name="Machado M."/>
            <person name="Talon M."/>
            <person name="Wincker P."/>
            <person name="Jaillon O."/>
            <person name="Morgante M."/>
        </authorList>
    </citation>
    <scope>NUCLEOTIDE SEQUENCE</scope>
    <source>
        <strain evidence="9">cv. Clemenules</strain>
    </source>
</reference>
<comment type="subcellular location">
    <subcellularLocation>
        <location evidence="1">Nucleus</location>
    </subcellularLocation>
</comment>
<evidence type="ECO:0000256" key="1">
    <source>
        <dbReference type="ARBA" id="ARBA00004123"/>
    </source>
</evidence>
<dbReference type="Proteomes" id="UP000030687">
    <property type="component" value="Unassembled WGS sequence"/>
</dbReference>
<dbReference type="GO" id="GO:0003700">
    <property type="term" value="F:DNA-binding transcription factor activity"/>
    <property type="evidence" value="ECO:0007669"/>
    <property type="project" value="InterPro"/>
</dbReference>
<dbReference type="PROSITE" id="PS51032">
    <property type="entry name" value="AP2_ERF"/>
    <property type="match status" value="1"/>
</dbReference>
<dbReference type="KEGG" id="cic:CICLE_v10027548mg"/>
<keyword evidence="3" id="KW-0238">DNA-binding</keyword>
<dbReference type="InterPro" id="IPR001471">
    <property type="entry name" value="AP2/ERF_dom"/>
</dbReference>
<evidence type="ECO:0000256" key="3">
    <source>
        <dbReference type="ARBA" id="ARBA00023125"/>
    </source>
</evidence>
<organism evidence="8 9">
    <name type="scientific">Citrus clementina</name>
    <name type="common">Clementine</name>
    <name type="synonym">Citrus deliciosa x Citrus sinensis</name>
    <dbReference type="NCBI Taxonomy" id="85681"/>
    <lineage>
        <taxon>Eukaryota</taxon>
        <taxon>Viridiplantae</taxon>
        <taxon>Streptophyta</taxon>
        <taxon>Embryophyta</taxon>
        <taxon>Tracheophyta</taxon>
        <taxon>Spermatophyta</taxon>
        <taxon>Magnoliopsida</taxon>
        <taxon>eudicotyledons</taxon>
        <taxon>Gunneridae</taxon>
        <taxon>Pentapetalae</taxon>
        <taxon>rosids</taxon>
        <taxon>malvids</taxon>
        <taxon>Sapindales</taxon>
        <taxon>Rutaceae</taxon>
        <taxon>Aurantioideae</taxon>
        <taxon>Citrus</taxon>
    </lineage>
</organism>
<dbReference type="SUPFAM" id="SSF54171">
    <property type="entry name" value="DNA-binding domain"/>
    <property type="match status" value="1"/>
</dbReference>
<dbReference type="STRING" id="85681.V4RWD3"/>
<keyword evidence="4" id="KW-0804">Transcription</keyword>